<keyword evidence="3" id="KW-1185">Reference proteome</keyword>
<dbReference type="EMBL" id="CP138895">
    <property type="protein sequence ID" value="WPK24389.1"/>
    <property type="molecule type" value="Genomic_DNA"/>
</dbReference>
<organism evidence="2 3">
    <name type="scientific">Australozyma saopauloensis</name>
    <dbReference type="NCBI Taxonomy" id="291208"/>
    <lineage>
        <taxon>Eukaryota</taxon>
        <taxon>Fungi</taxon>
        <taxon>Dikarya</taxon>
        <taxon>Ascomycota</taxon>
        <taxon>Saccharomycotina</taxon>
        <taxon>Pichiomycetes</taxon>
        <taxon>Metschnikowiaceae</taxon>
        <taxon>Australozyma</taxon>
    </lineage>
</organism>
<dbReference type="AlphaFoldDB" id="A0AAX4H7K9"/>
<evidence type="ECO:0000313" key="3">
    <source>
        <dbReference type="Proteomes" id="UP001338582"/>
    </source>
</evidence>
<gene>
    <name evidence="2" type="ORF">PUMCH_001662</name>
</gene>
<accession>A0AAX4H7K9</accession>
<dbReference type="GeneID" id="88172727"/>
<evidence type="ECO:0000313" key="2">
    <source>
        <dbReference type="EMBL" id="WPK24389.1"/>
    </source>
</evidence>
<name>A0AAX4H7K9_9ASCO</name>
<protein>
    <submittedName>
        <fullName evidence="2">Uncharacterized protein</fullName>
    </submittedName>
</protein>
<dbReference type="KEGG" id="asau:88172727"/>
<reference evidence="2 3" key="1">
    <citation type="submission" date="2023-10" db="EMBL/GenBank/DDBJ databases">
        <title>Draft Genome Sequence of Candida saopaulonensis from a very Premature Infant with Sepsis.</title>
        <authorList>
            <person name="Ning Y."/>
            <person name="Dai R."/>
            <person name="Xiao M."/>
            <person name="Xu Y."/>
            <person name="Yan Q."/>
            <person name="Zhang L."/>
        </authorList>
    </citation>
    <scope>NUCLEOTIDE SEQUENCE [LARGE SCALE GENOMIC DNA]</scope>
    <source>
        <strain evidence="2 3">19XY460</strain>
    </source>
</reference>
<sequence>MSQNPRPGSKPPKTKVYKENRSTRPNHHPQTFQFRTFAGGSRLRAPNPYNGACTYPSQSETSLQMDQTRQNFAGFFATSQQISAHRTIPPPNKIPPILPPRKPIPPPFTTAIGVFPTILLQTDASNNSAAQSPIFSPLYSQRLLIHLLFHLEQADFNAHCLRAHNRLSADI</sequence>
<dbReference type="Proteomes" id="UP001338582">
    <property type="component" value="Chromosome 2"/>
</dbReference>
<evidence type="ECO:0000256" key="1">
    <source>
        <dbReference type="SAM" id="MobiDB-lite"/>
    </source>
</evidence>
<feature type="region of interest" description="Disordered" evidence="1">
    <location>
        <begin position="1"/>
        <end position="30"/>
    </location>
</feature>
<dbReference type="RefSeq" id="XP_062876772.1">
    <property type="nucleotide sequence ID" value="XM_063020702.1"/>
</dbReference>
<proteinExistence type="predicted"/>